<reference evidence="1 2" key="1">
    <citation type="journal article" date="2016" name="Nat. Commun.">
        <title>Thousands of microbial genomes shed light on interconnected biogeochemical processes in an aquifer system.</title>
        <authorList>
            <person name="Anantharaman K."/>
            <person name="Brown C.T."/>
            <person name="Hug L.A."/>
            <person name="Sharon I."/>
            <person name="Castelle C.J."/>
            <person name="Probst A.J."/>
            <person name="Thomas B.C."/>
            <person name="Singh A."/>
            <person name="Wilkins M.J."/>
            <person name="Karaoz U."/>
            <person name="Brodie E.L."/>
            <person name="Williams K.H."/>
            <person name="Hubbard S.S."/>
            <person name="Banfield J.F."/>
        </authorList>
    </citation>
    <scope>NUCLEOTIDE SEQUENCE [LARGE SCALE GENOMIC DNA]</scope>
</reference>
<gene>
    <name evidence="1" type="ORF">A3G31_07070</name>
</gene>
<sequence>MAKQMTEKEIETLLNELYEGTLMLVDSDRPYGVVCWYCFNGKDIWLGLLPQGRKFECMKKNPNAAFTVFKATDDGWSSVFAEGRIEQVKDREGILIGMKLAAEKYKVPQEVLEAQVEKSAKTPDKSMTFRIKVEKLSGRKSY</sequence>
<proteinExistence type="predicted"/>
<dbReference type="SUPFAM" id="SSF50475">
    <property type="entry name" value="FMN-binding split barrel"/>
    <property type="match status" value="1"/>
</dbReference>
<organism evidence="1 2">
    <name type="scientific">Candidatus Schekmanbacteria bacterium RIFCSPLOWO2_12_FULL_38_15</name>
    <dbReference type="NCBI Taxonomy" id="1817883"/>
    <lineage>
        <taxon>Bacteria</taxon>
        <taxon>Candidatus Schekmaniibacteriota</taxon>
    </lineage>
</organism>
<evidence type="ECO:0000313" key="1">
    <source>
        <dbReference type="EMBL" id="OGL52171.1"/>
    </source>
</evidence>
<dbReference type="InterPro" id="IPR012349">
    <property type="entry name" value="Split_barrel_FMN-bd"/>
</dbReference>
<name>A0A1F7SEL1_9BACT</name>
<dbReference type="AlphaFoldDB" id="A0A1F7SEL1"/>
<dbReference type="Pfam" id="PF12900">
    <property type="entry name" value="Pyridox_ox_2"/>
    <property type="match status" value="1"/>
</dbReference>
<evidence type="ECO:0000313" key="2">
    <source>
        <dbReference type="Proteomes" id="UP000178082"/>
    </source>
</evidence>
<dbReference type="Proteomes" id="UP000178082">
    <property type="component" value="Unassembled WGS sequence"/>
</dbReference>
<dbReference type="EMBL" id="MGDI01000033">
    <property type="protein sequence ID" value="OGL52171.1"/>
    <property type="molecule type" value="Genomic_DNA"/>
</dbReference>
<dbReference type="STRING" id="1817883.A3G31_07070"/>
<protein>
    <recommendedName>
        <fullName evidence="3">Pyridoxamine 5'-phosphate oxidase putative domain-containing protein</fullName>
    </recommendedName>
</protein>
<dbReference type="Gene3D" id="2.30.110.10">
    <property type="entry name" value="Electron Transport, Fmn-binding Protein, Chain A"/>
    <property type="match status" value="1"/>
</dbReference>
<comment type="caution">
    <text evidence="1">The sequence shown here is derived from an EMBL/GenBank/DDBJ whole genome shotgun (WGS) entry which is preliminary data.</text>
</comment>
<evidence type="ECO:0008006" key="3">
    <source>
        <dbReference type="Google" id="ProtNLM"/>
    </source>
</evidence>
<accession>A0A1F7SEL1</accession>
<dbReference type="InterPro" id="IPR024747">
    <property type="entry name" value="Pyridox_Oxase-rel"/>
</dbReference>